<dbReference type="EMBL" id="NHNT01000002">
    <property type="protein sequence ID" value="OUZ40193.1"/>
    <property type="molecule type" value="Genomic_DNA"/>
</dbReference>
<dbReference type="Proteomes" id="UP000196594">
    <property type="component" value="Unassembled WGS sequence"/>
</dbReference>
<evidence type="ECO:0000313" key="2">
    <source>
        <dbReference type="EMBL" id="OUZ40193.1"/>
    </source>
</evidence>
<dbReference type="Pfam" id="PF01909">
    <property type="entry name" value="NTP_transf_2"/>
    <property type="match status" value="1"/>
</dbReference>
<gene>
    <name evidence="2" type="ORF">CBM15_06670</name>
</gene>
<sequence>MGLVTKNKERDFCLPKHRQEIMEAIELDLIRDENVLAIFYGGSIGSGETDLYSDIDLRIVVKDEVYEEYRLNKKQRANNWGKVLFFEDFNWANYSTAHYRTFIKVDSFYYKSVDIKPSIWLQKLKIVHDPTRLIQDVLTKSAALKYRPSVHEIEHWRTKFFAYLHEAYRRMMRNEIYYALHNIDNLRLSMITGWYMEAGIQPNTFGDWAKLEGDRSKLNERQLSLLIQWQCSREQDDILNVMKSIIPEFIPIHKKLCEQYGIDENSEWVTEILNMVM</sequence>
<proteinExistence type="predicted"/>
<name>A0ABX3ZKG5_9BACL</name>
<feature type="domain" description="Polymerase nucleotidyl transferase" evidence="1">
    <location>
        <begin position="31"/>
        <end position="74"/>
    </location>
</feature>
<keyword evidence="3" id="KW-1185">Reference proteome</keyword>
<dbReference type="RefSeq" id="WP_087616458.1">
    <property type="nucleotide sequence ID" value="NZ_JAFBEY010000001.1"/>
</dbReference>
<dbReference type="InterPro" id="IPR043519">
    <property type="entry name" value="NT_sf"/>
</dbReference>
<protein>
    <recommendedName>
        <fullName evidence="1">Polymerase nucleotidyl transferase domain-containing protein</fullName>
    </recommendedName>
</protein>
<accession>A0ABX3ZKG5</accession>
<organism evidence="2 3">
    <name type="scientific">Solibacillus kalamii</name>
    <dbReference type="NCBI Taxonomy" id="1748298"/>
    <lineage>
        <taxon>Bacteria</taxon>
        <taxon>Bacillati</taxon>
        <taxon>Bacillota</taxon>
        <taxon>Bacilli</taxon>
        <taxon>Bacillales</taxon>
        <taxon>Caryophanaceae</taxon>
        <taxon>Solibacillus</taxon>
    </lineage>
</organism>
<evidence type="ECO:0000259" key="1">
    <source>
        <dbReference type="Pfam" id="PF01909"/>
    </source>
</evidence>
<dbReference type="SUPFAM" id="SSF81301">
    <property type="entry name" value="Nucleotidyltransferase"/>
    <property type="match status" value="1"/>
</dbReference>
<dbReference type="InterPro" id="IPR002934">
    <property type="entry name" value="Polymerase_NTP_transf_dom"/>
</dbReference>
<comment type="caution">
    <text evidence="2">The sequence shown here is derived from an EMBL/GenBank/DDBJ whole genome shotgun (WGS) entry which is preliminary data.</text>
</comment>
<evidence type="ECO:0000313" key="3">
    <source>
        <dbReference type="Proteomes" id="UP000196594"/>
    </source>
</evidence>
<reference evidence="2 3" key="1">
    <citation type="journal article" date="2017" name="Int. J. Syst. Evol. Microbiol.">
        <title>Solibacillus kalamii sp. nov., isolated from a high-efficiency particulate arrestance filter system used in the International Space Station.</title>
        <authorList>
            <person name="Checinska Sielaff A."/>
            <person name="Kumar R.M."/>
            <person name="Pal D."/>
            <person name="Mayilraj S."/>
            <person name="Venkateswaran K."/>
        </authorList>
    </citation>
    <scope>NUCLEOTIDE SEQUENCE [LARGE SCALE GENOMIC DNA]</scope>
    <source>
        <strain evidence="2 3">ISSFR-015</strain>
    </source>
</reference>
<dbReference type="Gene3D" id="3.30.460.10">
    <property type="entry name" value="Beta Polymerase, domain 2"/>
    <property type="match status" value="1"/>
</dbReference>